<protein>
    <submittedName>
        <fullName evidence="2">Polyphosphate glucokinase</fullName>
        <ecNumber evidence="2">2.7.1.63</ecNumber>
    </submittedName>
</protein>
<dbReference type="Pfam" id="PF00480">
    <property type="entry name" value="ROK"/>
    <property type="match status" value="1"/>
</dbReference>
<evidence type="ECO:0000256" key="1">
    <source>
        <dbReference type="ARBA" id="ARBA00006479"/>
    </source>
</evidence>
<comment type="caution">
    <text evidence="2">The sequence shown here is derived from an EMBL/GenBank/DDBJ whole genome shotgun (WGS) entry which is preliminary data.</text>
</comment>
<dbReference type="InterPro" id="IPR043129">
    <property type="entry name" value="ATPase_NBD"/>
</dbReference>
<evidence type="ECO:0000313" key="3">
    <source>
        <dbReference type="Proteomes" id="UP000770785"/>
    </source>
</evidence>
<evidence type="ECO:0000313" key="2">
    <source>
        <dbReference type="EMBL" id="NJC25602.1"/>
    </source>
</evidence>
<proteinExistence type="inferred from homology"/>
<name>A0ABX0X8P7_9BACT</name>
<gene>
    <name evidence="2" type="ORF">GGR27_001083</name>
</gene>
<dbReference type="InterPro" id="IPR000600">
    <property type="entry name" value="ROK"/>
</dbReference>
<reference evidence="2 3" key="1">
    <citation type="submission" date="2020-03" db="EMBL/GenBank/DDBJ databases">
        <title>Genomic Encyclopedia of Type Strains, Phase IV (KMG-IV): sequencing the most valuable type-strain genomes for metagenomic binning, comparative biology and taxonomic classification.</title>
        <authorList>
            <person name="Goeker M."/>
        </authorList>
    </citation>
    <scope>NUCLEOTIDE SEQUENCE [LARGE SCALE GENOMIC DNA]</scope>
    <source>
        <strain evidence="2 3">DSM 105096</strain>
    </source>
</reference>
<dbReference type="PANTHER" id="PTHR18964:SF149">
    <property type="entry name" value="BIFUNCTIONAL UDP-N-ACETYLGLUCOSAMINE 2-EPIMERASE_N-ACETYLMANNOSAMINE KINASE"/>
    <property type="match status" value="1"/>
</dbReference>
<dbReference type="EMBL" id="JAATJH010000001">
    <property type="protein sequence ID" value="NJC25602.1"/>
    <property type="molecule type" value="Genomic_DNA"/>
</dbReference>
<dbReference type="Gene3D" id="3.30.420.40">
    <property type="match status" value="2"/>
</dbReference>
<sequence>MFNIPNKKILCVDIGGSFVKAILLKPNGTPASAYQTIATPVPPSPQKIVATVQQLADQLEDFALMSVGFPGYVRNGTILTAPNLGTECWAGVNFQRILADHFSKPVRVVNDADLQGLGIASGKGLELVATLGTGFGTALLLEGKLLPHFEIAHHPVHGKLDYDQYVGEAALESLGVAAWNDRISCLIDILHRVFNYDRLYLSGGNARLVDILLPGNVRLSNNETGIRGGARLWNRREQPAPRPAPTPARVDCRRMMDINAMN</sequence>
<comment type="similarity">
    <text evidence="1">Belongs to the ROK (NagC/XylR) family.</text>
</comment>
<keyword evidence="3" id="KW-1185">Reference proteome</keyword>
<dbReference type="GO" id="GO:0047330">
    <property type="term" value="F:polyphosphate-glucose phosphotransferase activity"/>
    <property type="evidence" value="ECO:0007669"/>
    <property type="project" value="UniProtKB-EC"/>
</dbReference>
<dbReference type="PANTHER" id="PTHR18964">
    <property type="entry name" value="ROK (REPRESSOR, ORF, KINASE) FAMILY"/>
    <property type="match status" value="1"/>
</dbReference>
<accession>A0ABX0X8P7</accession>
<organism evidence="2 3">
    <name type="scientific">Neolewinella antarctica</name>
    <dbReference type="NCBI Taxonomy" id="442734"/>
    <lineage>
        <taxon>Bacteria</taxon>
        <taxon>Pseudomonadati</taxon>
        <taxon>Bacteroidota</taxon>
        <taxon>Saprospiria</taxon>
        <taxon>Saprospirales</taxon>
        <taxon>Lewinellaceae</taxon>
        <taxon>Neolewinella</taxon>
    </lineage>
</organism>
<dbReference type="SUPFAM" id="SSF53067">
    <property type="entry name" value="Actin-like ATPase domain"/>
    <property type="match status" value="1"/>
</dbReference>
<dbReference type="Proteomes" id="UP000770785">
    <property type="component" value="Unassembled WGS sequence"/>
</dbReference>
<dbReference type="EC" id="2.7.1.63" evidence="2"/>
<dbReference type="RefSeq" id="WP_168036349.1">
    <property type="nucleotide sequence ID" value="NZ_JAATJH010000001.1"/>
</dbReference>
<keyword evidence="2" id="KW-0808">Transferase</keyword>